<proteinExistence type="predicted"/>
<accession>A0AAD9K9N3</accession>
<dbReference type="EMBL" id="JAODUO010001281">
    <property type="protein sequence ID" value="KAK2167307.1"/>
    <property type="molecule type" value="Genomic_DNA"/>
</dbReference>
<dbReference type="AlphaFoldDB" id="A0AAD9K9N3"/>
<keyword evidence="1" id="KW-0812">Transmembrane</keyword>
<keyword evidence="1" id="KW-0472">Membrane</keyword>
<organism evidence="3 4">
    <name type="scientific">Ridgeia piscesae</name>
    <name type="common">Tubeworm</name>
    <dbReference type="NCBI Taxonomy" id="27915"/>
    <lineage>
        <taxon>Eukaryota</taxon>
        <taxon>Metazoa</taxon>
        <taxon>Spiralia</taxon>
        <taxon>Lophotrochozoa</taxon>
        <taxon>Annelida</taxon>
        <taxon>Polychaeta</taxon>
        <taxon>Sedentaria</taxon>
        <taxon>Canalipalpata</taxon>
        <taxon>Sabellida</taxon>
        <taxon>Siboglinidae</taxon>
        <taxon>Ridgeia</taxon>
    </lineage>
</organism>
<dbReference type="SMART" id="SM01411">
    <property type="entry name" value="Ephrin_rec_like"/>
    <property type="match status" value="1"/>
</dbReference>
<keyword evidence="1" id="KW-1133">Transmembrane helix</keyword>
<dbReference type="InterPro" id="IPR000742">
    <property type="entry name" value="EGF"/>
</dbReference>
<reference evidence="3" key="1">
    <citation type="journal article" date="2023" name="Mol. Biol. Evol.">
        <title>Third-Generation Sequencing Reveals the Adaptive Role of the Epigenome in Three Deep-Sea Polychaetes.</title>
        <authorList>
            <person name="Perez M."/>
            <person name="Aroh O."/>
            <person name="Sun Y."/>
            <person name="Lan Y."/>
            <person name="Juniper S.K."/>
            <person name="Young C.R."/>
            <person name="Angers B."/>
            <person name="Qian P.Y."/>
        </authorList>
    </citation>
    <scope>NUCLEOTIDE SEQUENCE</scope>
    <source>
        <strain evidence="3">R07B-5</strain>
    </source>
</reference>
<protein>
    <recommendedName>
        <fullName evidence="2">EGF-like domain-containing protein</fullName>
    </recommendedName>
</protein>
<evidence type="ECO:0000256" key="1">
    <source>
        <dbReference type="SAM" id="Phobius"/>
    </source>
</evidence>
<comment type="caution">
    <text evidence="3">The sequence shown here is derived from an EMBL/GenBank/DDBJ whole genome shotgun (WGS) entry which is preliminary data.</text>
</comment>
<evidence type="ECO:0000313" key="4">
    <source>
        <dbReference type="Proteomes" id="UP001209878"/>
    </source>
</evidence>
<gene>
    <name evidence="3" type="ORF">NP493_1280g00026</name>
</gene>
<evidence type="ECO:0000313" key="3">
    <source>
        <dbReference type="EMBL" id="KAK2167307.1"/>
    </source>
</evidence>
<name>A0AAD9K9N3_RIDPI</name>
<keyword evidence="4" id="KW-1185">Reference proteome</keyword>
<dbReference type="PROSITE" id="PS01186">
    <property type="entry name" value="EGF_2"/>
    <property type="match status" value="1"/>
</dbReference>
<dbReference type="InterPro" id="IPR011641">
    <property type="entry name" value="Tyr-kin_ephrin_A/B_rcpt-like"/>
</dbReference>
<sequence length="187" mass="20112">MIQGKTCKACPLGTYQDEKWQTECKRCGDKMTTSRKGATTVRDCFSTDSCHNGANNCTTHVNGGTCTLVGDGPDYTCGCREGWILDSDSSCTRPAKQPRTGGSLYVIGGGAGGLVLLLLGVILLVVCYCARRRTSPDSSAERQFPPAFQNQAYELSSEPHIQAVDEPEHAYETLSEATMDRRGCSGP</sequence>
<dbReference type="Pfam" id="PF07699">
    <property type="entry name" value="Ephrin_rec_like"/>
    <property type="match status" value="1"/>
</dbReference>
<dbReference type="Proteomes" id="UP001209878">
    <property type="component" value="Unassembled WGS sequence"/>
</dbReference>
<evidence type="ECO:0000259" key="2">
    <source>
        <dbReference type="PROSITE" id="PS01186"/>
    </source>
</evidence>
<dbReference type="Gene3D" id="2.10.50.10">
    <property type="entry name" value="Tumor Necrosis Factor Receptor, subunit A, domain 2"/>
    <property type="match status" value="1"/>
</dbReference>
<feature type="domain" description="EGF-like" evidence="2">
    <location>
        <begin position="77"/>
        <end position="91"/>
    </location>
</feature>
<feature type="transmembrane region" description="Helical" evidence="1">
    <location>
        <begin position="104"/>
        <end position="130"/>
    </location>
</feature>